<dbReference type="Proteomes" id="UP001551695">
    <property type="component" value="Unassembled WGS sequence"/>
</dbReference>
<evidence type="ECO:0000313" key="4">
    <source>
        <dbReference type="EMBL" id="MEV0712862.1"/>
    </source>
</evidence>
<feature type="domain" description="Nephrocystin 3-like N-terminal" evidence="3">
    <location>
        <begin position="158"/>
        <end position="292"/>
    </location>
</feature>
<dbReference type="EMBL" id="JBFAKC010000029">
    <property type="protein sequence ID" value="MEV0712862.1"/>
    <property type="molecule type" value="Genomic_DNA"/>
</dbReference>
<keyword evidence="5" id="KW-1185">Reference proteome</keyword>
<dbReference type="RefSeq" id="WP_357790235.1">
    <property type="nucleotide sequence ID" value="NZ_JBFAKC010000029.1"/>
</dbReference>
<dbReference type="Gene3D" id="1.25.40.10">
    <property type="entry name" value="Tetratricopeptide repeat domain"/>
    <property type="match status" value="2"/>
</dbReference>
<feature type="region of interest" description="Disordered" evidence="2">
    <location>
        <begin position="98"/>
        <end position="118"/>
    </location>
</feature>
<accession>A0ABV3G590</accession>
<dbReference type="Pfam" id="PF24883">
    <property type="entry name" value="NPHP3_N"/>
    <property type="match status" value="1"/>
</dbReference>
<evidence type="ECO:0000259" key="3">
    <source>
        <dbReference type="Pfam" id="PF24883"/>
    </source>
</evidence>
<keyword evidence="1" id="KW-0677">Repeat</keyword>
<dbReference type="InterPro" id="IPR056884">
    <property type="entry name" value="NPHP3-like_N"/>
</dbReference>
<gene>
    <name evidence="4" type="ORF">AB0I48_35445</name>
</gene>
<proteinExistence type="predicted"/>
<organism evidence="4 5">
    <name type="scientific">Nocardia aurea</name>
    <dbReference type="NCBI Taxonomy" id="2144174"/>
    <lineage>
        <taxon>Bacteria</taxon>
        <taxon>Bacillati</taxon>
        <taxon>Actinomycetota</taxon>
        <taxon>Actinomycetes</taxon>
        <taxon>Mycobacteriales</taxon>
        <taxon>Nocardiaceae</taxon>
        <taxon>Nocardia</taxon>
    </lineage>
</organism>
<comment type="caution">
    <text evidence="4">The sequence shown here is derived from an EMBL/GenBank/DDBJ whole genome shotgun (WGS) entry which is preliminary data.</text>
</comment>
<protein>
    <recommendedName>
        <fullName evidence="3">Nephrocystin 3-like N-terminal domain-containing protein</fullName>
    </recommendedName>
</protein>
<reference evidence="4 5" key="1">
    <citation type="submission" date="2024-06" db="EMBL/GenBank/DDBJ databases">
        <title>The Natural Products Discovery Center: Release of the First 8490 Sequenced Strains for Exploring Actinobacteria Biosynthetic Diversity.</title>
        <authorList>
            <person name="Kalkreuter E."/>
            <person name="Kautsar S.A."/>
            <person name="Yang D."/>
            <person name="Bader C.D."/>
            <person name="Teijaro C.N."/>
            <person name="Fluegel L."/>
            <person name="Davis C.M."/>
            <person name="Simpson J.R."/>
            <person name="Lauterbach L."/>
            <person name="Steele A.D."/>
            <person name="Gui C."/>
            <person name="Meng S."/>
            <person name="Li G."/>
            <person name="Viehrig K."/>
            <person name="Ye F."/>
            <person name="Su P."/>
            <person name="Kiefer A.F."/>
            <person name="Nichols A."/>
            <person name="Cepeda A.J."/>
            <person name="Yan W."/>
            <person name="Fan B."/>
            <person name="Jiang Y."/>
            <person name="Adhikari A."/>
            <person name="Zheng C.-J."/>
            <person name="Schuster L."/>
            <person name="Cowan T.M."/>
            <person name="Smanski M.J."/>
            <person name="Chevrette M.G."/>
            <person name="De Carvalho L.P.S."/>
            <person name="Shen B."/>
        </authorList>
    </citation>
    <scope>NUCLEOTIDE SEQUENCE [LARGE SCALE GENOMIC DNA]</scope>
    <source>
        <strain evidence="4 5">NPDC050403</strain>
    </source>
</reference>
<evidence type="ECO:0000256" key="1">
    <source>
        <dbReference type="ARBA" id="ARBA00022737"/>
    </source>
</evidence>
<evidence type="ECO:0000256" key="2">
    <source>
        <dbReference type="SAM" id="MobiDB-lite"/>
    </source>
</evidence>
<name>A0ABV3G590_9NOCA</name>
<sequence>MGVESGPKARLLAEALAALRRAANKPPYRQIVKHCELNGVEISDATVSDWLNGKSVPASAKSFEKVIRYLNGRAAKSNSGYECLSMLQWERLRTAALEERRGTQGERATPPDRGRRSDPRAVLITSLHAIQLREFIAPRGGLRDREQELELLTEFCHSDDQPYLWVQGEPWAGKSALLSTFALDPPPTLTVVSFFVADRRATQTDHTAYTAAVLDQLAILLPDHKPRIQAEVLNRDGLRSELLTIAARREAKEKRRLVLVVDGLDEDTGKPSIVGLLPALPDENLRIVVASRRGPSLPIPHGHPLATARRYPLTVSEFAAGLRERAVDELDTLLEGPERERELLALITVAHGLSVTELQSVTGTAPFEIDRLLRGRAGRSFRASTMPTEADGGGPDPVYALAHETLQRTAETRLGTRLLTASLNRLHTWAEQHHEQGWPNSTADFLLHRYFALVQRHDDLPRMAALAFNPSRHELIHLRTGADYAALNEIRIAHERLCRQPDPDLLTIARLARHRDDVHYRNNEVPAKLPAVRARLGQTDRAEGLALSISKPEHQLAALALLANEVAETDPSRAARIADHAETSIDNILPGRRQILARIYLAEGVADVDSDRAVRLIDKVFRDISDIKTESRDQVLARLVGVLAISDPDRAEALADGISDLAPWADALISVAEAVATADQVRAVRLADDAETIARDIPDTKEKATALIRLVVLVAENDPDQAIRLAEAAEATAGCISDPWARGDALAGLARGVAATDPDRATRLIDHLESNLRNSDSSWSRVDPRPHLAHAISRTDPIGAETIVSNISDLGLRAEELLGLAEAAATVDPAWAIRLVDDAEMIINEYSGTPKTQLYARVIGVVAGIDPDRALQLADNVEELVSYSRSIDSSGWTTAFDLIPLVRAVAGIDPARAARLADEIEALARDATDSWQADMFARLAEVVAVTNPTRAEALARDIPLLSKRVDALIRVIAELAVNNRGQALRLASDVEALVRNMPDLEARADVLTCLVEAVAGIDPARAVRLAHDAETIVRDIHDDLWWSADTLARLARMVTTSDPQRAVRLADDAEKIAHKIPDALYRAIALVAVAEVVAEIDLNAVKFPPIDSPDSESGNSSGRRRSKHLLALAWATGEWHIPITALATVDTPTLRALVNDLVGR</sequence>
<evidence type="ECO:0000313" key="5">
    <source>
        <dbReference type="Proteomes" id="UP001551695"/>
    </source>
</evidence>
<dbReference type="InterPro" id="IPR011990">
    <property type="entry name" value="TPR-like_helical_dom_sf"/>
</dbReference>